<gene>
    <name evidence="2" type="ORF">BDZ94DRAFT_1276037</name>
</gene>
<accession>A0A9P5XRM1</accession>
<comment type="caution">
    <text evidence="2">The sequence shown here is derived from an EMBL/GenBank/DDBJ whole genome shotgun (WGS) entry which is preliminary data.</text>
</comment>
<keyword evidence="1" id="KW-0812">Transmembrane</keyword>
<feature type="transmembrane region" description="Helical" evidence="1">
    <location>
        <begin position="84"/>
        <end position="104"/>
    </location>
</feature>
<dbReference type="Proteomes" id="UP000807353">
    <property type="component" value="Unassembled WGS sequence"/>
</dbReference>
<name>A0A9P5XRM1_9AGAR</name>
<sequence>MASDPLCLSHCARFMVVCGQGATQTTRACLRRHPILFFFFSFPTPNKVGHARQGRAQRKLVTDWTTGATQSADIVYMGTPTPQYALRAVAGWLKLGIFVSLLPFSARGMRDK</sequence>
<keyword evidence="1" id="KW-0472">Membrane</keyword>
<evidence type="ECO:0000313" key="2">
    <source>
        <dbReference type="EMBL" id="KAF9456303.1"/>
    </source>
</evidence>
<dbReference type="AlphaFoldDB" id="A0A9P5XRM1"/>
<evidence type="ECO:0000313" key="3">
    <source>
        <dbReference type="Proteomes" id="UP000807353"/>
    </source>
</evidence>
<proteinExistence type="predicted"/>
<evidence type="ECO:0000256" key="1">
    <source>
        <dbReference type="SAM" id="Phobius"/>
    </source>
</evidence>
<keyword evidence="1" id="KW-1133">Transmembrane helix</keyword>
<protein>
    <submittedName>
        <fullName evidence="2">Uncharacterized protein</fullName>
    </submittedName>
</protein>
<reference evidence="2" key="1">
    <citation type="submission" date="2020-11" db="EMBL/GenBank/DDBJ databases">
        <authorList>
            <consortium name="DOE Joint Genome Institute"/>
            <person name="Ahrendt S."/>
            <person name="Riley R."/>
            <person name="Andreopoulos W."/>
            <person name="Labutti K."/>
            <person name="Pangilinan J."/>
            <person name="Ruiz-Duenas F.J."/>
            <person name="Barrasa J.M."/>
            <person name="Sanchez-Garcia M."/>
            <person name="Camarero S."/>
            <person name="Miyauchi S."/>
            <person name="Serrano A."/>
            <person name="Linde D."/>
            <person name="Babiker R."/>
            <person name="Drula E."/>
            <person name="Ayuso-Fernandez I."/>
            <person name="Pacheco R."/>
            <person name="Padilla G."/>
            <person name="Ferreira P."/>
            <person name="Barriuso J."/>
            <person name="Kellner H."/>
            <person name="Castanera R."/>
            <person name="Alfaro M."/>
            <person name="Ramirez L."/>
            <person name="Pisabarro A.G."/>
            <person name="Kuo A."/>
            <person name="Tritt A."/>
            <person name="Lipzen A."/>
            <person name="He G."/>
            <person name="Yan M."/>
            <person name="Ng V."/>
            <person name="Cullen D."/>
            <person name="Martin F."/>
            <person name="Rosso M.-N."/>
            <person name="Henrissat B."/>
            <person name="Hibbett D."/>
            <person name="Martinez A.T."/>
            <person name="Grigoriev I.V."/>
        </authorList>
    </citation>
    <scope>NUCLEOTIDE SEQUENCE</scope>
    <source>
        <strain evidence="2">CBS 247.69</strain>
    </source>
</reference>
<dbReference type="EMBL" id="MU150438">
    <property type="protein sequence ID" value="KAF9456303.1"/>
    <property type="molecule type" value="Genomic_DNA"/>
</dbReference>
<organism evidence="2 3">
    <name type="scientific">Collybia nuda</name>
    <dbReference type="NCBI Taxonomy" id="64659"/>
    <lineage>
        <taxon>Eukaryota</taxon>
        <taxon>Fungi</taxon>
        <taxon>Dikarya</taxon>
        <taxon>Basidiomycota</taxon>
        <taxon>Agaricomycotina</taxon>
        <taxon>Agaricomycetes</taxon>
        <taxon>Agaricomycetidae</taxon>
        <taxon>Agaricales</taxon>
        <taxon>Tricholomatineae</taxon>
        <taxon>Clitocybaceae</taxon>
        <taxon>Collybia</taxon>
    </lineage>
</organism>
<keyword evidence="3" id="KW-1185">Reference proteome</keyword>